<feature type="transmembrane region" description="Helical" evidence="1">
    <location>
        <begin position="12"/>
        <end position="34"/>
    </location>
</feature>
<dbReference type="InterPro" id="IPR045339">
    <property type="entry name" value="DUF6534"/>
</dbReference>
<protein>
    <recommendedName>
        <fullName evidence="2">DUF6534 domain-containing protein</fullName>
    </recommendedName>
</protein>
<name>A0A8H5LTM8_9AGAR</name>
<feature type="transmembrane region" description="Helical" evidence="1">
    <location>
        <begin position="46"/>
        <end position="64"/>
    </location>
</feature>
<dbReference type="Pfam" id="PF20152">
    <property type="entry name" value="DUF6534"/>
    <property type="match status" value="1"/>
</dbReference>
<comment type="caution">
    <text evidence="3">The sequence shown here is derived from an EMBL/GenBank/DDBJ whole genome shotgun (WGS) entry which is preliminary data.</text>
</comment>
<feature type="transmembrane region" description="Helical" evidence="1">
    <location>
        <begin position="244"/>
        <end position="264"/>
    </location>
</feature>
<feature type="transmembrane region" description="Helical" evidence="1">
    <location>
        <begin position="84"/>
        <end position="105"/>
    </location>
</feature>
<keyword evidence="1" id="KW-0812">Transmembrane</keyword>
<keyword evidence="1" id="KW-0472">Membrane</keyword>
<accession>A0A8H5LTM8</accession>
<dbReference type="PANTHER" id="PTHR40465:SF1">
    <property type="entry name" value="DUF6534 DOMAIN-CONTAINING PROTEIN"/>
    <property type="match status" value="1"/>
</dbReference>
<dbReference type="AlphaFoldDB" id="A0A8H5LTM8"/>
<feature type="transmembrane region" description="Helical" evidence="1">
    <location>
        <begin position="167"/>
        <end position="186"/>
    </location>
</feature>
<gene>
    <name evidence="3" type="ORF">D9757_011085</name>
</gene>
<organism evidence="3 4">
    <name type="scientific">Collybiopsis confluens</name>
    <dbReference type="NCBI Taxonomy" id="2823264"/>
    <lineage>
        <taxon>Eukaryota</taxon>
        <taxon>Fungi</taxon>
        <taxon>Dikarya</taxon>
        <taxon>Basidiomycota</taxon>
        <taxon>Agaricomycotina</taxon>
        <taxon>Agaricomycetes</taxon>
        <taxon>Agaricomycetidae</taxon>
        <taxon>Agaricales</taxon>
        <taxon>Marasmiineae</taxon>
        <taxon>Omphalotaceae</taxon>
        <taxon>Collybiopsis</taxon>
    </lineage>
</organism>
<evidence type="ECO:0000313" key="3">
    <source>
        <dbReference type="EMBL" id="KAF5369128.1"/>
    </source>
</evidence>
<evidence type="ECO:0000256" key="1">
    <source>
        <dbReference type="SAM" id="Phobius"/>
    </source>
</evidence>
<feature type="domain" description="DUF6534" evidence="2">
    <location>
        <begin position="171"/>
        <end position="269"/>
    </location>
</feature>
<feature type="transmembrane region" description="Helical" evidence="1">
    <location>
        <begin position="125"/>
        <end position="147"/>
    </location>
</feature>
<keyword evidence="1" id="KW-1133">Transmembrane helix</keyword>
<dbReference type="PANTHER" id="PTHR40465">
    <property type="entry name" value="CHROMOSOME 1, WHOLE GENOME SHOTGUN SEQUENCE"/>
    <property type="match status" value="1"/>
</dbReference>
<proteinExistence type="predicted"/>
<dbReference type="OrthoDB" id="3010870at2759"/>
<reference evidence="3 4" key="1">
    <citation type="journal article" date="2020" name="ISME J.">
        <title>Uncovering the hidden diversity of litter-decomposition mechanisms in mushroom-forming fungi.</title>
        <authorList>
            <person name="Floudas D."/>
            <person name="Bentzer J."/>
            <person name="Ahren D."/>
            <person name="Johansson T."/>
            <person name="Persson P."/>
            <person name="Tunlid A."/>
        </authorList>
    </citation>
    <scope>NUCLEOTIDE SEQUENCE [LARGE SCALE GENOMIC DNA]</scope>
    <source>
        <strain evidence="3 4">CBS 406.79</strain>
    </source>
</reference>
<evidence type="ECO:0000259" key="2">
    <source>
        <dbReference type="Pfam" id="PF20152"/>
    </source>
</evidence>
<dbReference type="Proteomes" id="UP000518752">
    <property type="component" value="Unassembled WGS sequence"/>
</dbReference>
<dbReference type="EMBL" id="JAACJN010000130">
    <property type="protein sequence ID" value="KAF5369128.1"/>
    <property type="molecule type" value="Genomic_DNA"/>
</dbReference>
<feature type="transmembrane region" description="Helical" evidence="1">
    <location>
        <begin position="218"/>
        <end position="238"/>
    </location>
</feature>
<evidence type="ECO:0000313" key="4">
    <source>
        <dbReference type="Proteomes" id="UP000518752"/>
    </source>
</evidence>
<keyword evidence="4" id="KW-1185">Reference proteome</keyword>
<sequence>MTSEIVQATYPLLTGYIFAFMLYGFLCSQVWSYYETFPKDLTRIKVLVFYLMAVVTAQTAMNAHEVLITFGTHFSEVDALQKINLQWFACPIITVLAGFPVQMFYAYRMTRFSRSNCASKITKVIVVIVVVLALFASITSIIGGVKVYQGQFEQSIFNEAVKFQEMWLVSSAVCDILITATMIFLLRTSFSTGFPKTESTSTGVQKTERMVSRIIRQLIEAGFITAAFSVADLCVFLSFPSHTYHVAICNSFPELYSVTLLIILNGRSHDSGSNSNTKVELPWDVVRGSGSESELEFR</sequence>